<feature type="domain" description="Alginate lyase" evidence="4">
    <location>
        <begin position="93"/>
        <end position="306"/>
    </location>
</feature>
<gene>
    <name evidence="5" type="ORF">CJN711_LOCUS31054</name>
    <name evidence="6" type="ORF">KQP761_LOCUS26401</name>
</gene>
<feature type="signal peptide" evidence="3">
    <location>
        <begin position="1"/>
        <end position="21"/>
    </location>
</feature>
<organism evidence="6 7">
    <name type="scientific">Rotaria magnacalcarata</name>
    <dbReference type="NCBI Taxonomy" id="392030"/>
    <lineage>
        <taxon>Eukaryota</taxon>
        <taxon>Metazoa</taxon>
        <taxon>Spiralia</taxon>
        <taxon>Gnathifera</taxon>
        <taxon>Rotifera</taxon>
        <taxon>Eurotatoria</taxon>
        <taxon>Bdelloidea</taxon>
        <taxon>Philodinida</taxon>
        <taxon>Philodinidae</taxon>
        <taxon>Rotaria</taxon>
    </lineage>
</organism>
<dbReference type="SUPFAM" id="SSF48230">
    <property type="entry name" value="Chondroitin AC/alginate lyase"/>
    <property type="match status" value="1"/>
</dbReference>
<dbReference type="EMBL" id="CAJNOV010014764">
    <property type="protein sequence ID" value="CAF1559940.1"/>
    <property type="molecule type" value="Genomic_DNA"/>
</dbReference>
<evidence type="ECO:0000256" key="1">
    <source>
        <dbReference type="ARBA" id="ARBA00022729"/>
    </source>
</evidence>
<dbReference type="Proteomes" id="UP000663834">
    <property type="component" value="Unassembled WGS sequence"/>
</dbReference>
<sequence length="370" mass="41968">MRSIIIFVVYALHSLSNLILGASGAIPTGFNHPGGMHPKHQIEFVKLQVLNQSQPYYNAYRQLIVSADAAFNHTTHALADFAVPGYYIDPVLHQKNSRGLQSDAFDAYACALAYHISDGQSKYANQSIRFLTAWADLNTKYSDFDGSLVMVYSGTAMVMAGELLLNYNGWSHASKKKYLEWVQTVYLKASNEIRLRKNNWADWGRLGSILSAHLLENSTEIAENIRLVKSDLFHKIAPDGHMPEETARGTNGIWYTYFSLAPITATCWVAYQSTGENLFTNYKQGNSSIKQALDYLYYYNLHPNEWSWFVNPNKGSPTSWPGNLLEVMSSLYGDNRYSDYVKSSRPLIYRTHHFAWTFPTLMTVQLGSYQ</sequence>
<dbReference type="EMBL" id="CAJNOW010014335">
    <property type="protein sequence ID" value="CAF1632029.1"/>
    <property type="molecule type" value="Genomic_DNA"/>
</dbReference>
<dbReference type="Gene3D" id="1.50.10.100">
    <property type="entry name" value="Chondroitin AC/alginate lyase"/>
    <property type="match status" value="1"/>
</dbReference>
<evidence type="ECO:0000259" key="4">
    <source>
        <dbReference type="Pfam" id="PF05426"/>
    </source>
</evidence>
<dbReference type="OrthoDB" id="5302720at2759"/>
<dbReference type="AlphaFoldDB" id="A0A816D3N8"/>
<dbReference type="InterPro" id="IPR008929">
    <property type="entry name" value="Chondroitin_lyas"/>
</dbReference>
<keyword evidence="2" id="KW-0456">Lyase</keyword>
<dbReference type="Proteomes" id="UP000663855">
    <property type="component" value="Unassembled WGS sequence"/>
</dbReference>
<reference evidence="6" key="1">
    <citation type="submission" date="2021-02" db="EMBL/GenBank/DDBJ databases">
        <authorList>
            <person name="Nowell W R."/>
        </authorList>
    </citation>
    <scope>NUCLEOTIDE SEQUENCE</scope>
</reference>
<evidence type="ECO:0000313" key="5">
    <source>
        <dbReference type="EMBL" id="CAF1559940.1"/>
    </source>
</evidence>
<feature type="chain" id="PRO_5035608896" description="Alginate lyase domain-containing protein" evidence="3">
    <location>
        <begin position="22"/>
        <end position="370"/>
    </location>
</feature>
<evidence type="ECO:0000313" key="7">
    <source>
        <dbReference type="Proteomes" id="UP000663834"/>
    </source>
</evidence>
<keyword evidence="1 3" id="KW-0732">Signal</keyword>
<dbReference type="InterPro" id="IPR008397">
    <property type="entry name" value="Alginate_lyase_dom"/>
</dbReference>
<protein>
    <recommendedName>
        <fullName evidence="4">Alginate lyase domain-containing protein</fullName>
    </recommendedName>
</protein>
<comment type="caution">
    <text evidence="6">The sequence shown here is derived from an EMBL/GenBank/DDBJ whole genome shotgun (WGS) entry which is preliminary data.</text>
</comment>
<evidence type="ECO:0000313" key="6">
    <source>
        <dbReference type="EMBL" id="CAF1632029.1"/>
    </source>
</evidence>
<accession>A0A816D3N8</accession>
<proteinExistence type="predicted"/>
<evidence type="ECO:0000256" key="2">
    <source>
        <dbReference type="ARBA" id="ARBA00023239"/>
    </source>
</evidence>
<evidence type="ECO:0000256" key="3">
    <source>
        <dbReference type="SAM" id="SignalP"/>
    </source>
</evidence>
<name>A0A816D3N8_9BILA</name>
<dbReference type="GO" id="GO:0016829">
    <property type="term" value="F:lyase activity"/>
    <property type="evidence" value="ECO:0007669"/>
    <property type="project" value="UniProtKB-KW"/>
</dbReference>
<dbReference type="Pfam" id="PF05426">
    <property type="entry name" value="Alginate_lyase"/>
    <property type="match status" value="1"/>
</dbReference>